<dbReference type="RefSeq" id="WP_123574786.1">
    <property type="nucleotide sequence ID" value="NZ_RKHG01000001.1"/>
</dbReference>
<accession>A0A3N1ZQV9</accession>
<evidence type="ECO:0000313" key="2">
    <source>
        <dbReference type="EMBL" id="ROR53274.1"/>
    </source>
</evidence>
<evidence type="ECO:0000259" key="1">
    <source>
        <dbReference type="Pfam" id="PF12728"/>
    </source>
</evidence>
<dbReference type="InterPro" id="IPR010093">
    <property type="entry name" value="SinI_DNA-bd"/>
</dbReference>
<dbReference type="GO" id="GO:0003677">
    <property type="term" value="F:DNA binding"/>
    <property type="evidence" value="ECO:0007669"/>
    <property type="project" value="InterPro"/>
</dbReference>
<name>A0A3N1ZQV9_9ACTN</name>
<dbReference type="AlphaFoldDB" id="A0A3N1ZQV9"/>
<dbReference type="InterPro" id="IPR041657">
    <property type="entry name" value="HTH_17"/>
</dbReference>
<evidence type="ECO:0000313" key="3">
    <source>
        <dbReference type="Proteomes" id="UP000275749"/>
    </source>
</evidence>
<proteinExistence type="predicted"/>
<dbReference type="InterPro" id="IPR009061">
    <property type="entry name" value="DNA-bd_dom_put_sf"/>
</dbReference>
<comment type="caution">
    <text evidence="2">The sequence shown here is derived from an EMBL/GenBank/DDBJ whole genome shotgun (WGS) entry which is preliminary data.</text>
</comment>
<organism evidence="2 3">
    <name type="scientific">Luteococcus japonicus</name>
    <dbReference type="NCBI Taxonomy" id="33984"/>
    <lineage>
        <taxon>Bacteria</taxon>
        <taxon>Bacillati</taxon>
        <taxon>Actinomycetota</taxon>
        <taxon>Actinomycetes</taxon>
        <taxon>Propionibacteriales</taxon>
        <taxon>Propionibacteriaceae</taxon>
        <taxon>Luteococcus</taxon>
    </lineage>
</organism>
<sequence length="66" mass="7266">MRSAPKPASVTIAELAEQWGCSDKTVRRLISSGQLPAYRVGKRLIRILQEDADSFARRIPSAKVVA</sequence>
<protein>
    <submittedName>
        <fullName evidence="2">Excisionase family DNA binding protein</fullName>
    </submittedName>
</protein>
<dbReference type="SUPFAM" id="SSF46955">
    <property type="entry name" value="Putative DNA-binding domain"/>
    <property type="match status" value="1"/>
</dbReference>
<reference evidence="2 3" key="1">
    <citation type="submission" date="2018-11" db="EMBL/GenBank/DDBJ databases">
        <title>Sequencing the genomes of 1000 actinobacteria strains.</title>
        <authorList>
            <person name="Klenk H.-P."/>
        </authorList>
    </citation>
    <scope>NUCLEOTIDE SEQUENCE [LARGE SCALE GENOMIC DNA]</scope>
    <source>
        <strain evidence="2 3">DSM 10546</strain>
    </source>
</reference>
<dbReference type="Proteomes" id="UP000275749">
    <property type="component" value="Unassembled WGS sequence"/>
</dbReference>
<dbReference type="EMBL" id="RKHG01000001">
    <property type="protein sequence ID" value="ROR53274.1"/>
    <property type="molecule type" value="Genomic_DNA"/>
</dbReference>
<gene>
    <name evidence="2" type="ORF">EDD41_0409</name>
</gene>
<dbReference type="Pfam" id="PF12728">
    <property type="entry name" value="HTH_17"/>
    <property type="match status" value="1"/>
</dbReference>
<dbReference type="NCBIfam" id="TIGR01764">
    <property type="entry name" value="excise"/>
    <property type="match status" value="1"/>
</dbReference>
<feature type="domain" description="Helix-turn-helix" evidence="1">
    <location>
        <begin position="11"/>
        <end position="56"/>
    </location>
</feature>